<evidence type="ECO:0000259" key="3">
    <source>
        <dbReference type="Pfam" id="PF00685"/>
    </source>
</evidence>
<dbReference type="Pfam" id="PF00685">
    <property type="entry name" value="Sulfotransfer_1"/>
    <property type="match status" value="1"/>
</dbReference>
<evidence type="ECO:0000256" key="1">
    <source>
        <dbReference type="ARBA" id="ARBA00005771"/>
    </source>
</evidence>
<name>A0AAN8JVA2_PATCE</name>
<feature type="domain" description="Sulfotransferase" evidence="3">
    <location>
        <begin position="47"/>
        <end position="285"/>
    </location>
</feature>
<sequence length="296" mass="34458">MMEAKLFETVDVSGNAIKLKKIGERLLPPNIQTESWCCMRDIKTRVDDVFIVEYPKSGLHWMYEIAAMLRSGDTDLISGLMGSNHIDFLTPTLVKQIPSPRTLCTHRYTNEMPYDMVDMKCKIIQLVRNPKDVCVSYFNLALQYKSLDYDGSFSGFLSLFKDGDVPFNSWEGNFLHWKKFKHDNPGYPIHTIRYEDMKMRPVEEIKKIADFLDIVCSEKMCLDIAKATEFSKMKQQKESLENKHLSAYKSGKEIMYRKGETGDWKNYFSSAEAESFDGYYRQKLETVDHIYLSEVK</sequence>
<dbReference type="InterPro" id="IPR000863">
    <property type="entry name" value="Sulfotransferase_dom"/>
</dbReference>
<dbReference type="Gene3D" id="3.40.50.300">
    <property type="entry name" value="P-loop containing nucleotide triphosphate hydrolases"/>
    <property type="match status" value="1"/>
</dbReference>
<dbReference type="EMBL" id="JAZGQO010000007">
    <property type="protein sequence ID" value="KAK6182405.1"/>
    <property type="molecule type" value="Genomic_DNA"/>
</dbReference>
<dbReference type="InterPro" id="IPR027417">
    <property type="entry name" value="P-loop_NTPase"/>
</dbReference>
<comment type="caution">
    <text evidence="4">The sequence shown here is derived from an EMBL/GenBank/DDBJ whole genome shotgun (WGS) entry which is preliminary data.</text>
</comment>
<accession>A0AAN8JVA2</accession>
<evidence type="ECO:0000313" key="5">
    <source>
        <dbReference type="Proteomes" id="UP001347796"/>
    </source>
</evidence>
<dbReference type="GO" id="GO:0008146">
    <property type="term" value="F:sulfotransferase activity"/>
    <property type="evidence" value="ECO:0007669"/>
    <property type="project" value="InterPro"/>
</dbReference>
<dbReference type="Proteomes" id="UP001347796">
    <property type="component" value="Unassembled WGS sequence"/>
</dbReference>
<gene>
    <name evidence="4" type="ORF">SNE40_010105</name>
</gene>
<proteinExistence type="inferred from homology"/>
<evidence type="ECO:0000313" key="4">
    <source>
        <dbReference type="EMBL" id="KAK6182405.1"/>
    </source>
</evidence>
<keyword evidence="2" id="KW-0808">Transferase</keyword>
<reference evidence="4 5" key="1">
    <citation type="submission" date="2024-01" db="EMBL/GenBank/DDBJ databases">
        <title>The genome of the rayed Mediterranean limpet Patella caerulea (Linnaeus, 1758).</title>
        <authorList>
            <person name="Anh-Thu Weber A."/>
            <person name="Halstead-Nussloch G."/>
        </authorList>
    </citation>
    <scope>NUCLEOTIDE SEQUENCE [LARGE SCALE GENOMIC DNA]</scope>
    <source>
        <strain evidence="4">AATW-2023a</strain>
        <tissue evidence="4">Whole specimen</tissue>
    </source>
</reference>
<protein>
    <recommendedName>
        <fullName evidence="3">Sulfotransferase domain-containing protein</fullName>
    </recommendedName>
</protein>
<comment type="similarity">
    <text evidence="1">Belongs to the sulfotransferase 1 family.</text>
</comment>
<dbReference type="SUPFAM" id="SSF52540">
    <property type="entry name" value="P-loop containing nucleoside triphosphate hydrolases"/>
    <property type="match status" value="1"/>
</dbReference>
<dbReference type="AlphaFoldDB" id="A0AAN8JVA2"/>
<dbReference type="PANTHER" id="PTHR11783">
    <property type="entry name" value="SULFOTRANSFERASE SULT"/>
    <property type="match status" value="1"/>
</dbReference>
<keyword evidence="5" id="KW-1185">Reference proteome</keyword>
<organism evidence="4 5">
    <name type="scientific">Patella caerulea</name>
    <name type="common">Rayed Mediterranean limpet</name>
    <dbReference type="NCBI Taxonomy" id="87958"/>
    <lineage>
        <taxon>Eukaryota</taxon>
        <taxon>Metazoa</taxon>
        <taxon>Spiralia</taxon>
        <taxon>Lophotrochozoa</taxon>
        <taxon>Mollusca</taxon>
        <taxon>Gastropoda</taxon>
        <taxon>Patellogastropoda</taxon>
        <taxon>Patelloidea</taxon>
        <taxon>Patellidae</taxon>
        <taxon>Patella</taxon>
    </lineage>
</organism>
<evidence type="ECO:0000256" key="2">
    <source>
        <dbReference type="ARBA" id="ARBA00022679"/>
    </source>
</evidence>